<evidence type="ECO:0000256" key="4">
    <source>
        <dbReference type="SAM" id="SignalP"/>
    </source>
</evidence>
<feature type="signal peptide" evidence="4">
    <location>
        <begin position="1"/>
        <end position="17"/>
    </location>
</feature>
<protein>
    <recommendedName>
        <fullName evidence="5">Fibronectin type-III domain-containing protein</fullName>
    </recommendedName>
</protein>
<evidence type="ECO:0000313" key="7">
    <source>
        <dbReference type="Proteomes" id="UP000271573"/>
    </source>
</evidence>
<dbReference type="AlphaFoldDB" id="A0A3G9IYT4"/>
<evidence type="ECO:0000259" key="5">
    <source>
        <dbReference type="PROSITE" id="PS50853"/>
    </source>
</evidence>
<dbReference type="Proteomes" id="UP000271573">
    <property type="component" value="Chromosome"/>
</dbReference>
<organism evidence="6 7">
    <name type="scientific">Nocardioides baekrokdamisoli</name>
    <dbReference type="NCBI Taxonomy" id="1804624"/>
    <lineage>
        <taxon>Bacteria</taxon>
        <taxon>Bacillati</taxon>
        <taxon>Actinomycetota</taxon>
        <taxon>Actinomycetes</taxon>
        <taxon>Propionibacteriales</taxon>
        <taxon>Nocardioidaceae</taxon>
        <taxon>Nocardioides</taxon>
    </lineage>
</organism>
<feature type="domain" description="Fibronectin type-III" evidence="5">
    <location>
        <begin position="21"/>
        <end position="110"/>
    </location>
</feature>
<reference evidence="6 7" key="1">
    <citation type="submission" date="2018-11" db="EMBL/GenBank/DDBJ databases">
        <title>Complete genome sequence of Nocardioides baekrokdamisoli strain KCTC 39748.</title>
        <authorList>
            <person name="Kang S.W."/>
            <person name="Lee K.C."/>
            <person name="Kim K.K."/>
            <person name="Kim J.S."/>
            <person name="Kim D.S."/>
            <person name="Ko S.H."/>
            <person name="Yang S.H."/>
            <person name="Shin Y.K."/>
            <person name="Lee J.S."/>
        </authorList>
    </citation>
    <scope>NUCLEOTIDE SEQUENCE [LARGE SCALE GENOMIC DNA]</scope>
    <source>
        <strain evidence="6 7">KCTC 39748</strain>
    </source>
</reference>
<keyword evidence="7" id="KW-1185">Reference proteome</keyword>
<dbReference type="KEGG" id="nbe:Back2_18300"/>
<dbReference type="GO" id="GO:0000272">
    <property type="term" value="P:polysaccharide catabolic process"/>
    <property type="evidence" value="ECO:0007669"/>
    <property type="project" value="UniProtKB-KW"/>
</dbReference>
<dbReference type="PROSITE" id="PS50853">
    <property type="entry name" value="FN3"/>
    <property type="match status" value="1"/>
</dbReference>
<evidence type="ECO:0000256" key="2">
    <source>
        <dbReference type="ARBA" id="ARBA00023295"/>
    </source>
</evidence>
<keyword evidence="2" id="KW-0326">Glycosidase</keyword>
<accession>A0A3G9IYT4</accession>
<proteinExistence type="predicted"/>
<dbReference type="GO" id="GO:0016798">
    <property type="term" value="F:hydrolase activity, acting on glycosyl bonds"/>
    <property type="evidence" value="ECO:0007669"/>
    <property type="project" value="UniProtKB-KW"/>
</dbReference>
<dbReference type="InterPro" id="IPR014755">
    <property type="entry name" value="Cu-Rt/internalin_Ig-like"/>
</dbReference>
<evidence type="ECO:0000256" key="1">
    <source>
        <dbReference type="ARBA" id="ARBA00022729"/>
    </source>
</evidence>
<evidence type="ECO:0000256" key="3">
    <source>
        <dbReference type="ARBA" id="ARBA00023326"/>
    </source>
</evidence>
<dbReference type="InterPro" id="IPR036116">
    <property type="entry name" value="FN3_sf"/>
</dbReference>
<name>A0A3G9IYT4_9ACTN</name>
<dbReference type="Gene3D" id="2.60.40.10">
    <property type="entry name" value="Immunoglobulins"/>
    <property type="match status" value="10"/>
</dbReference>
<dbReference type="InterPro" id="IPR032812">
    <property type="entry name" value="SbsA_Ig"/>
</dbReference>
<keyword evidence="3" id="KW-0119">Carbohydrate metabolism</keyword>
<gene>
    <name evidence="6" type="ORF">Back2_18300</name>
</gene>
<dbReference type="Gene3D" id="2.60.40.1220">
    <property type="match status" value="1"/>
</dbReference>
<dbReference type="SUPFAM" id="SSF49265">
    <property type="entry name" value="Fibronectin type III"/>
    <property type="match status" value="1"/>
</dbReference>
<feature type="chain" id="PRO_5038710776" description="Fibronectin type-III domain-containing protein" evidence="4">
    <location>
        <begin position="18"/>
        <end position="1151"/>
    </location>
</feature>
<dbReference type="Pfam" id="PF13205">
    <property type="entry name" value="Big_5"/>
    <property type="match status" value="1"/>
</dbReference>
<keyword evidence="3" id="KW-0624">Polysaccharide degradation</keyword>
<keyword evidence="1 4" id="KW-0732">Signal</keyword>
<dbReference type="EMBL" id="AP019307">
    <property type="protein sequence ID" value="BBH17543.1"/>
    <property type="molecule type" value="Genomic_DNA"/>
</dbReference>
<evidence type="ECO:0000313" key="6">
    <source>
        <dbReference type="EMBL" id="BBH17543.1"/>
    </source>
</evidence>
<dbReference type="InterPro" id="IPR003961">
    <property type="entry name" value="FN3_dom"/>
</dbReference>
<sequence>MVMGASAVLIVPAAANASVATPTMLAPIGAAPSSAPTFSWARVAGAVNYQIVVQNSSGQQVVNQTTANSRYAPTSLLADGSYTWEVRANGSAGSGSWASATMTVSPTAPPTLISPVGGQTLAQPTQPVLLKWSSVGGAVDYQIQVDSSGTTWTSPTNYEAKGNQYFVDTPAAPGTWYWRVRAVRGQGLYTSWSDPASYMVGTLADPTAGADVSGSPVMQDVRIDWQPVPGAMTYQVQVGRDTDFNNLVDDRVVDGTAYSPSTTYDNGQYYWRVRAIDAGQNRMPWTTAAPFTFQRNWPDRPTLEYPADRLSPAVSKPMFYQWTPVRHATRYQVDASTDVNFSPATVRTCVTSSTTLSPFESAPVDDGGCGPAAFGQGVAIYWRVRAIDDPRGVLGIYSTIRKYVYDSGAVVQTAPANGATVDVPTLQWNPVRDVEAYEVIVSDKNGGRVADVTTRSTSWTPEGQWPSASSPYSWTVQSVDARGSKSPLSVSGAPTFTLSGNLPTSTQPPLTPLTGVAGDPPTLQFPNLTWSPMPGAAYYRIKIGAAGSQFWDAANISHITAANYYYPAATDTDTHYLAAGDYVWQVTAYNGSNVPLGTSPGNGAFTIAPLAAATGQRISLAGTDSTAGATCDAALSNSDPAHQVCNGVPATPVLSWSPVPQASGYLVYLANDQALTNAVINPYAITTNTMFRPPSDLADNTAGSSYYWYIRPCKSMAPLLGCTADPASSSAEATNAFRKVSPAVSPTSPGVLVGGSAPVPSVVSPPTFSWTDYWDTNQGITYANGVEHSPQAARSYHLQISQSPTFTNLVDDQGELDQPFYSPWGRTLPQGLLYWRVQALDSASNRLIWSPTWTFSNDQPAIDLANATTAPAAGSTATGTPTFQWAPANGASSYQIEVYRSGDLTHSDANRLIQATVRVSAYVPQNYLPASSSAYVWRVRWFDADGQPRPWSHDSLFTVSPGGVTQTAPANGSYQPAKGLYLSWQQVPLAASYSVTLRDARSQNVLAQWSTAATSYAPDQVADGGYQWRVTALDPNGNPLAYGSWLSFAVDSQPPTVAAYSPHTTALPKSPVKVNFSERVLGVSAATVLLTMRGSTRPLPARLQLDSSGRFLTVAPSAALVKGRIYTVRLTSAIHDLAGNRFAGLAWSFRV</sequence>
<dbReference type="InterPro" id="IPR013783">
    <property type="entry name" value="Ig-like_fold"/>
</dbReference>
<keyword evidence="2" id="KW-0378">Hydrolase</keyword>